<evidence type="ECO:0000256" key="1">
    <source>
        <dbReference type="SAM" id="MobiDB-lite"/>
    </source>
</evidence>
<feature type="compositionally biased region" description="Low complexity" evidence="1">
    <location>
        <begin position="111"/>
        <end position="125"/>
    </location>
</feature>
<feature type="compositionally biased region" description="Polar residues" evidence="1">
    <location>
        <begin position="92"/>
        <end position="109"/>
    </location>
</feature>
<accession>A0AAE1VFN6</accession>
<comment type="caution">
    <text evidence="2">The sequence shown here is derived from an EMBL/GenBank/DDBJ whole genome shotgun (WGS) entry which is preliminary data.</text>
</comment>
<dbReference type="AlphaFoldDB" id="A0AAE1VFN6"/>
<evidence type="ECO:0000313" key="2">
    <source>
        <dbReference type="EMBL" id="KAK4368318.1"/>
    </source>
</evidence>
<reference evidence="2" key="1">
    <citation type="submission" date="2023-12" db="EMBL/GenBank/DDBJ databases">
        <title>Genome assembly of Anisodus tanguticus.</title>
        <authorList>
            <person name="Wang Y.-J."/>
        </authorList>
    </citation>
    <scope>NUCLEOTIDE SEQUENCE</scope>
    <source>
        <strain evidence="2">KB-2021</strain>
        <tissue evidence="2">Leaf</tissue>
    </source>
</reference>
<name>A0AAE1VFN6_9SOLA</name>
<sequence>MAGIVDLMKKQHSNDEFEDDANNNNNENGLMIQQEKENIDLNLLDFTVMYNNHVKKEPSLKPQENEIVVDSTSLSSWLVESSQDDDNNNNDMPSSILQVGSGESSQDDTPNSKNSVGSVGNSPSGRTIKFDI</sequence>
<dbReference type="EMBL" id="JAVYJV010000006">
    <property type="protein sequence ID" value="KAK4368318.1"/>
    <property type="molecule type" value="Genomic_DNA"/>
</dbReference>
<keyword evidence="3" id="KW-1185">Reference proteome</keyword>
<feature type="region of interest" description="Disordered" evidence="1">
    <location>
        <begin position="1"/>
        <end position="30"/>
    </location>
</feature>
<organism evidence="2 3">
    <name type="scientific">Anisodus tanguticus</name>
    <dbReference type="NCBI Taxonomy" id="243964"/>
    <lineage>
        <taxon>Eukaryota</taxon>
        <taxon>Viridiplantae</taxon>
        <taxon>Streptophyta</taxon>
        <taxon>Embryophyta</taxon>
        <taxon>Tracheophyta</taxon>
        <taxon>Spermatophyta</taxon>
        <taxon>Magnoliopsida</taxon>
        <taxon>eudicotyledons</taxon>
        <taxon>Gunneridae</taxon>
        <taxon>Pentapetalae</taxon>
        <taxon>asterids</taxon>
        <taxon>lamiids</taxon>
        <taxon>Solanales</taxon>
        <taxon>Solanaceae</taxon>
        <taxon>Solanoideae</taxon>
        <taxon>Hyoscyameae</taxon>
        <taxon>Anisodus</taxon>
    </lineage>
</organism>
<proteinExistence type="predicted"/>
<evidence type="ECO:0000313" key="3">
    <source>
        <dbReference type="Proteomes" id="UP001291623"/>
    </source>
</evidence>
<feature type="region of interest" description="Disordered" evidence="1">
    <location>
        <begin position="78"/>
        <end position="132"/>
    </location>
</feature>
<protein>
    <submittedName>
        <fullName evidence="2">Uncharacterized protein</fullName>
    </submittedName>
</protein>
<dbReference type="Proteomes" id="UP001291623">
    <property type="component" value="Unassembled WGS sequence"/>
</dbReference>
<gene>
    <name evidence="2" type="ORF">RND71_012110</name>
</gene>